<organism evidence="7 8">
    <name type="scientific">Emiliania huxleyi (strain CCMP1516)</name>
    <dbReference type="NCBI Taxonomy" id="280463"/>
    <lineage>
        <taxon>Eukaryota</taxon>
        <taxon>Haptista</taxon>
        <taxon>Haptophyta</taxon>
        <taxon>Prymnesiophyceae</taxon>
        <taxon>Isochrysidales</taxon>
        <taxon>Noelaerhabdaceae</taxon>
        <taxon>Emiliania</taxon>
    </lineage>
</organism>
<reference evidence="8" key="1">
    <citation type="journal article" date="2013" name="Nature">
        <title>Pan genome of the phytoplankton Emiliania underpins its global distribution.</title>
        <authorList>
            <person name="Read B.A."/>
            <person name="Kegel J."/>
            <person name="Klute M.J."/>
            <person name="Kuo A."/>
            <person name="Lefebvre S.C."/>
            <person name="Maumus F."/>
            <person name="Mayer C."/>
            <person name="Miller J."/>
            <person name="Monier A."/>
            <person name="Salamov A."/>
            <person name="Young J."/>
            <person name="Aguilar M."/>
            <person name="Claverie J.M."/>
            <person name="Frickenhaus S."/>
            <person name="Gonzalez K."/>
            <person name="Herman E.K."/>
            <person name="Lin Y.C."/>
            <person name="Napier J."/>
            <person name="Ogata H."/>
            <person name="Sarno A.F."/>
            <person name="Shmutz J."/>
            <person name="Schroeder D."/>
            <person name="de Vargas C."/>
            <person name="Verret F."/>
            <person name="von Dassow P."/>
            <person name="Valentin K."/>
            <person name="Van de Peer Y."/>
            <person name="Wheeler G."/>
            <person name="Dacks J.B."/>
            <person name="Delwiche C.F."/>
            <person name="Dyhrman S.T."/>
            <person name="Glockner G."/>
            <person name="John U."/>
            <person name="Richards T."/>
            <person name="Worden A.Z."/>
            <person name="Zhang X."/>
            <person name="Grigoriev I.V."/>
            <person name="Allen A.E."/>
            <person name="Bidle K."/>
            <person name="Borodovsky M."/>
            <person name="Bowler C."/>
            <person name="Brownlee C."/>
            <person name="Cock J.M."/>
            <person name="Elias M."/>
            <person name="Gladyshev V.N."/>
            <person name="Groth M."/>
            <person name="Guda C."/>
            <person name="Hadaegh A."/>
            <person name="Iglesias-Rodriguez M.D."/>
            <person name="Jenkins J."/>
            <person name="Jones B.M."/>
            <person name="Lawson T."/>
            <person name="Leese F."/>
            <person name="Lindquist E."/>
            <person name="Lobanov A."/>
            <person name="Lomsadze A."/>
            <person name="Malik S.B."/>
            <person name="Marsh M.E."/>
            <person name="Mackinder L."/>
            <person name="Mock T."/>
            <person name="Mueller-Roeber B."/>
            <person name="Pagarete A."/>
            <person name="Parker M."/>
            <person name="Probert I."/>
            <person name="Quesneville H."/>
            <person name="Raines C."/>
            <person name="Rensing S.A."/>
            <person name="Riano-Pachon D.M."/>
            <person name="Richier S."/>
            <person name="Rokitta S."/>
            <person name="Shiraiwa Y."/>
            <person name="Soanes D.M."/>
            <person name="van der Giezen M."/>
            <person name="Wahlund T.M."/>
            <person name="Williams B."/>
            <person name="Wilson W."/>
            <person name="Wolfe G."/>
            <person name="Wurch L.L."/>
        </authorList>
    </citation>
    <scope>NUCLEOTIDE SEQUENCE</scope>
</reference>
<evidence type="ECO:0000256" key="6">
    <source>
        <dbReference type="SAM" id="Phobius"/>
    </source>
</evidence>
<keyword evidence="6" id="KW-0472">Membrane</keyword>
<dbReference type="RefSeq" id="XP_005772171.1">
    <property type="nucleotide sequence ID" value="XM_005772114.1"/>
</dbReference>
<keyword evidence="8" id="KW-1185">Reference proteome</keyword>
<protein>
    <submittedName>
        <fullName evidence="7">Uncharacterized protein</fullName>
    </submittedName>
</protein>
<dbReference type="GO" id="GO:0070008">
    <property type="term" value="F:serine-type exopeptidase activity"/>
    <property type="evidence" value="ECO:0007669"/>
    <property type="project" value="InterPro"/>
</dbReference>
<proteinExistence type="inferred from homology"/>
<dbReference type="InterPro" id="IPR029058">
    <property type="entry name" value="AB_hydrolase_fold"/>
</dbReference>
<keyword evidence="6" id="KW-1133">Transmembrane helix</keyword>
<dbReference type="Pfam" id="PF05577">
    <property type="entry name" value="Peptidase_S28"/>
    <property type="match status" value="1"/>
</dbReference>
<feature type="transmembrane region" description="Helical" evidence="6">
    <location>
        <begin position="174"/>
        <end position="196"/>
    </location>
</feature>
<dbReference type="GeneID" id="17265287"/>
<dbReference type="GO" id="GO:0006508">
    <property type="term" value="P:proteolysis"/>
    <property type="evidence" value="ECO:0007669"/>
    <property type="project" value="UniProtKB-KW"/>
</dbReference>
<dbReference type="eggNOG" id="KOG2183">
    <property type="taxonomic scope" value="Eukaryota"/>
</dbReference>
<evidence type="ECO:0000313" key="8">
    <source>
        <dbReference type="Proteomes" id="UP000013827"/>
    </source>
</evidence>
<keyword evidence="2" id="KW-0645">Protease</keyword>
<comment type="similarity">
    <text evidence="1">Belongs to the peptidase S28 family.</text>
</comment>
<evidence type="ECO:0000256" key="2">
    <source>
        <dbReference type="ARBA" id="ARBA00022670"/>
    </source>
</evidence>
<dbReference type="STRING" id="2903.R1CBK7"/>
<dbReference type="PANTHER" id="PTHR11010:SF38">
    <property type="entry name" value="LYSOSOMAL PRO-X CARBOXYPEPTIDASE"/>
    <property type="match status" value="1"/>
</dbReference>
<dbReference type="KEGG" id="ehx:EMIHUDRAFT_242662"/>
<keyword evidence="4" id="KW-0378">Hydrolase</keyword>
<keyword evidence="6" id="KW-0812">Transmembrane</keyword>
<sequence length="225" mass="24602">MAAVHDDPEQDGLWDYLFCTEMMPQETYFSRDGVNDMFLPFHPDEAYNMSYIHKRCREKWGVEPNPTRVADWLGGMEALKQASNIVLSNGLYDPWSAIGVLSSVSETVVAVIIPEGAHHLDLMFAHPDDPLSVREARHVELQHIKRWLGLSGTLPTPMLAQGLERGTSIASASAAAGSLVVILVVASASLAIAFLFRAGRGHKWKAKVVVDGQGEAADAYKAMEG</sequence>
<evidence type="ECO:0000313" key="7">
    <source>
        <dbReference type="EnsemblProtists" id="EOD19742"/>
    </source>
</evidence>
<dbReference type="EnsemblProtists" id="EOD19742">
    <property type="protein sequence ID" value="EOD19742"/>
    <property type="gene ID" value="EMIHUDRAFT_242662"/>
</dbReference>
<dbReference type="Gene3D" id="3.40.50.1820">
    <property type="entry name" value="alpha/beta hydrolase"/>
    <property type="match status" value="1"/>
</dbReference>
<keyword evidence="3" id="KW-0732">Signal</keyword>
<evidence type="ECO:0000256" key="1">
    <source>
        <dbReference type="ARBA" id="ARBA00011079"/>
    </source>
</evidence>
<keyword evidence="5" id="KW-0325">Glycoprotein</keyword>
<evidence type="ECO:0000256" key="4">
    <source>
        <dbReference type="ARBA" id="ARBA00022801"/>
    </source>
</evidence>
<reference evidence="7" key="2">
    <citation type="submission" date="2024-10" db="UniProtKB">
        <authorList>
            <consortium name="EnsemblProtists"/>
        </authorList>
    </citation>
    <scope>IDENTIFICATION</scope>
</reference>
<dbReference type="Proteomes" id="UP000013827">
    <property type="component" value="Unassembled WGS sequence"/>
</dbReference>
<evidence type="ECO:0000256" key="3">
    <source>
        <dbReference type="ARBA" id="ARBA00022729"/>
    </source>
</evidence>
<name>A0A0D3J8A7_EMIH1</name>
<evidence type="ECO:0000256" key="5">
    <source>
        <dbReference type="ARBA" id="ARBA00023180"/>
    </source>
</evidence>
<dbReference type="PaxDb" id="2903-EOD19742"/>
<dbReference type="InterPro" id="IPR008758">
    <property type="entry name" value="Peptidase_S28"/>
</dbReference>
<dbReference type="PANTHER" id="PTHR11010">
    <property type="entry name" value="PROTEASE S28 PRO-X CARBOXYPEPTIDASE-RELATED"/>
    <property type="match status" value="1"/>
</dbReference>
<dbReference type="GO" id="GO:0008239">
    <property type="term" value="F:dipeptidyl-peptidase activity"/>
    <property type="evidence" value="ECO:0007669"/>
    <property type="project" value="TreeGrafter"/>
</dbReference>
<dbReference type="HOGENOM" id="CLU_1231827_0_0_1"/>
<dbReference type="AlphaFoldDB" id="A0A0D3J8A7"/>
<accession>A0A0D3J8A7</accession>